<evidence type="ECO:0008006" key="3">
    <source>
        <dbReference type="Google" id="ProtNLM"/>
    </source>
</evidence>
<organism evidence="1 2">
    <name type="scientific">Fusarium ambrosium</name>
    <dbReference type="NCBI Taxonomy" id="131363"/>
    <lineage>
        <taxon>Eukaryota</taxon>
        <taxon>Fungi</taxon>
        <taxon>Dikarya</taxon>
        <taxon>Ascomycota</taxon>
        <taxon>Pezizomycotina</taxon>
        <taxon>Sordariomycetes</taxon>
        <taxon>Hypocreomycetidae</taxon>
        <taxon>Hypocreales</taxon>
        <taxon>Nectriaceae</taxon>
        <taxon>Fusarium</taxon>
        <taxon>Fusarium solani species complex</taxon>
    </lineage>
</organism>
<sequence length="165" mass="18099">MALYNTVWPADLPPPESTKAWLAKLYATVDSKDADSGTKLASLYTSDAVVYGLHGKSEGTEAIVQSRSTAWDHIERRDHQVLRVFTASRAYSDIILVGELTVDFKNGKQGTVEFITRIVFEQATGSDSLKVSLYQVWGVCHVDTACPHPSSLAIRTPFPCTTPLP</sequence>
<keyword evidence="2" id="KW-1185">Reference proteome</keyword>
<proteinExistence type="predicted"/>
<dbReference type="Proteomes" id="UP000288429">
    <property type="component" value="Unassembled WGS sequence"/>
</dbReference>
<protein>
    <recommendedName>
        <fullName evidence="3">SnoaL-like domain-containing protein</fullName>
    </recommendedName>
</protein>
<evidence type="ECO:0000313" key="1">
    <source>
        <dbReference type="EMBL" id="RSL94157.1"/>
    </source>
</evidence>
<accession>A0A428SWJ5</accession>
<dbReference type="InterPro" id="IPR032710">
    <property type="entry name" value="NTF2-like_dom_sf"/>
</dbReference>
<reference evidence="1 2" key="1">
    <citation type="submission" date="2017-06" db="EMBL/GenBank/DDBJ databases">
        <title>Cmopartive genomic analysis of Ambrosia Fusariam Clade fungi.</title>
        <authorList>
            <person name="Stajich J.E."/>
            <person name="Carrillo J."/>
            <person name="Kijimoto T."/>
            <person name="Eskalen A."/>
            <person name="O'Donnell K."/>
            <person name="Kasson M."/>
        </authorList>
    </citation>
    <scope>NUCLEOTIDE SEQUENCE [LARGE SCALE GENOMIC DNA]</scope>
    <source>
        <strain evidence="1 2">NRRL 20438</strain>
    </source>
</reference>
<dbReference type="AlphaFoldDB" id="A0A428SWJ5"/>
<dbReference type="EMBL" id="NIZV01000327">
    <property type="protein sequence ID" value="RSL94157.1"/>
    <property type="molecule type" value="Genomic_DNA"/>
</dbReference>
<comment type="caution">
    <text evidence="1">The sequence shown here is derived from an EMBL/GenBank/DDBJ whole genome shotgun (WGS) entry which is preliminary data.</text>
</comment>
<gene>
    <name evidence="1" type="ORF">CDV31_014437</name>
</gene>
<evidence type="ECO:0000313" key="2">
    <source>
        <dbReference type="Proteomes" id="UP000288429"/>
    </source>
</evidence>
<dbReference type="SUPFAM" id="SSF54427">
    <property type="entry name" value="NTF2-like"/>
    <property type="match status" value="1"/>
</dbReference>
<name>A0A428SWJ5_9HYPO</name>